<dbReference type="SUPFAM" id="SSF54292">
    <property type="entry name" value="2Fe-2S ferredoxin-like"/>
    <property type="match status" value="1"/>
</dbReference>
<dbReference type="Pfam" id="PF00111">
    <property type="entry name" value="Fer2"/>
    <property type="match status" value="1"/>
</dbReference>
<dbReference type="PROSITE" id="PS51384">
    <property type="entry name" value="FAD_FR"/>
    <property type="match status" value="1"/>
</dbReference>
<dbReference type="PANTHER" id="PTHR47354:SF1">
    <property type="entry name" value="CARNITINE MONOOXYGENASE REDUCTASE SUBUNIT"/>
    <property type="match status" value="1"/>
</dbReference>
<dbReference type="CDD" id="cd00207">
    <property type="entry name" value="fer2"/>
    <property type="match status" value="1"/>
</dbReference>
<evidence type="ECO:0000259" key="7">
    <source>
        <dbReference type="PROSITE" id="PS51085"/>
    </source>
</evidence>
<dbReference type="Proteomes" id="UP000631694">
    <property type="component" value="Unassembled WGS sequence"/>
</dbReference>
<feature type="domain" description="2Fe-2S ferredoxin-type" evidence="7">
    <location>
        <begin position="502"/>
        <end position="587"/>
    </location>
</feature>
<feature type="domain" description="Rieske" evidence="8">
    <location>
        <begin position="10"/>
        <end position="115"/>
    </location>
</feature>
<dbReference type="InterPro" id="IPR036010">
    <property type="entry name" value="2Fe-2S_ferredoxin-like_sf"/>
</dbReference>
<dbReference type="RefSeq" id="WP_197310788.1">
    <property type="nucleotide sequence ID" value="NZ_JADZLT010000049.1"/>
</dbReference>
<dbReference type="GO" id="GO:0016491">
    <property type="term" value="F:oxidoreductase activity"/>
    <property type="evidence" value="ECO:0007669"/>
    <property type="project" value="UniProtKB-KW"/>
</dbReference>
<name>A0A931I1U2_9HYPH</name>
<dbReference type="InterPro" id="IPR012675">
    <property type="entry name" value="Beta-grasp_dom_sf"/>
</dbReference>
<evidence type="ECO:0000256" key="5">
    <source>
        <dbReference type="ARBA" id="ARBA00023004"/>
    </source>
</evidence>
<dbReference type="PROSITE" id="PS51296">
    <property type="entry name" value="RIESKE"/>
    <property type="match status" value="1"/>
</dbReference>
<organism evidence="10 11">
    <name type="scientific">Methylobrevis albus</name>
    <dbReference type="NCBI Taxonomy" id="2793297"/>
    <lineage>
        <taxon>Bacteria</taxon>
        <taxon>Pseudomonadati</taxon>
        <taxon>Pseudomonadota</taxon>
        <taxon>Alphaproteobacteria</taxon>
        <taxon>Hyphomicrobiales</taxon>
        <taxon>Pleomorphomonadaceae</taxon>
        <taxon>Methylobrevis</taxon>
    </lineage>
</organism>
<keyword evidence="6" id="KW-0411">Iron-sulfur</keyword>
<evidence type="ECO:0000256" key="1">
    <source>
        <dbReference type="ARBA" id="ARBA00022630"/>
    </source>
</evidence>
<keyword evidence="1" id="KW-0285">Flavoprotein</keyword>
<keyword evidence="5" id="KW-0408">Iron</keyword>
<proteinExistence type="predicted"/>
<dbReference type="InterPro" id="IPR006058">
    <property type="entry name" value="2Fe2S_fd_BS"/>
</dbReference>
<dbReference type="InterPro" id="IPR017927">
    <property type="entry name" value="FAD-bd_FR_type"/>
</dbReference>
<dbReference type="SUPFAM" id="SSF63380">
    <property type="entry name" value="Riboflavin synthase domain-like"/>
    <property type="match status" value="1"/>
</dbReference>
<dbReference type="Gene3D" id="2.102.10.10">
    <property type="entry name" value="Rieske [2Fe-2S] iron-sulphur domain"/>
    <property type="match status" value="1"/>
</dbReference>
<evidence type="ECO:0000256" key="3">
    <source>
        <dbReference type="ARBA" id="ARBA00022723"/>
    </source>
</evidence>
<dbReference type="InterPro" id="IPR001041">
    <property type="entry name" value="2Fe-2S_ferredoxin-type"/>
</dbReference>
<dbReference type="InterPro" id="IPR039261">
    <property type="entry name" value="FNR_nucleotide-bd"/>
</dbReference>
<evidence type="ECO:0000313" key="10">
    <source>
        <dbReference type="EMBL" id="MBH0237706.1"/>
    </source>
</evidence>
<evidence type="ECO:0000256" key="4">
    <source>
        <dbReference type="ARBA" id="ARBA00023002"/>
    </source>
</evidence>
<dbReference type="PROSITE" id="PS51085">
    <property type="entry name" value="2FE2S_FER_2"/>
    <property type="match status" value="1"/>
</dbReference>
<dbReference type="Gene3D" id="3.10.20.30">
    <property type="match status" value="1"/>
</dbReference>
<dbReference type="EMBL" id="JADZLT010000049">
    <property type="protein sequence ID" value="MBH0237706.1"/>
    <property type="molecule type" value="Genomic_DNA"/>
</dbReference>
<keyword evidence="11" id="KW-1185">Reference proteome</keyword>
<keyword evidence="2" id="KW-0001">2Fe-2S</keyword>
<keyword evidence="3" id="KW-0479">Metal-binding</keyword>
<dbReference type="PANTHER" id="PTHR47354">
    <property type="entry name" value="NADH OXIDOREDUCTASE HCR"/>
    <property type="match status" value="1"/>
</dbReference>
<dbReference type="InterPro" id="IPR017941">
    <property type="entry name" value="Rieske_2Fe-2S"/>
</dbReference>
<dbReference type="PROSITE" id="PS00197">
    <property type="entry name" value="2FE2S_FER_1"/>
    <property type="match status" value="1"/>
</dbReference>
<sequence length="587" mass="61171">MSEAIPGAGWHPIASGSDLAYRHVFHGALAGREVAVWRADDDHVNVWENRCLHRGVKLSIGVNEGFELKCQYHGWRYANRTSACTYIPAHPADAPARTIANRTFPAAERYGLVWSGEAATGVPEIPGLADADAFPLRPLPVDAPAAFVAERLAAAAEAIGTGRAARRIGDLALAFTAGVPGSDDPVAITVLVQPLAAGRAVIRALRHGRPTADAELEVLRHWNGVLTALRDAIEAAAATLAPAAPDAAPIEPLPAELADLPPAAAFGRRPALTMRIAEKQPAGDGVALFRLEPRDGVLPGFQPGAHIDVHLPNGLVRQYSLLNGPAETTAYLIAVKREPQSRGGSAALHETLRVGDLVALSEPRNNFPLRRDAGATLFLAGGIGVTPLIAMAKTLALGGRPFAFHAFARDAARLPLGAELGRLGSAFRPQLGLDAEARSAAISGLLAGGSVGGTGGRHLYVCGPAGFIELVRAQAAAAGWAEAAVHFEYFANARPLDRSQGFELALSRSCLTLAVAPGETIVEAVRAAGVDIATSCEQGACGTCLATVLDGAPDHQDVYLTPSEKAAGRSIVTCVSRARSARLVLDL</sequence>
<accession>A0A931I1U2</accession>
<dbReference type="SUPFAM" id="SSF52343">
    <property type="entry name" value="Ferredoxin reductase-like, C-terminal NADP-linked domain"/>
    <property type="match status" value="1"/>
</dbReference>
<gene>
    <name evidence="10" type="ORF">I5731_07735</name>
</gene>
<reference evidence="10" key="1">
    <citation type="submission" date="2020-12" db="EMBL/GenBank/DDBJ databases">
        <title>Methylobrevis albus sp. nov., isolated from fresh water lack sediment.</title>
        <authorList>
            <person name="Zou Q."/>
        </authorList>
    </citation>
    <scope>NUCLEOTIDE SEQUENCE</scope>
    <source>
        <strain evidence="10">L22</strain>
    </source>
</reference>
<dbReference type="GO" id="GO:0046872">
    <property type="term" value="F:metal ion binding"/>
    <property type="evidence" value="ECO:0007669"/>
    <property type="project" value="UniProtKB-KW"/>
</dbReference>
<evidence type="ECO:0000256" key="2">
    <source>
        <dbReference type="ARBA" id="ARBA00022714"/>
    </source>
</evidence>
<evidence type="ECO:0000259" key="8">
    <source>
        <dbReference type="PROSITE" id="PS51296"/>
    </source>
</evidence>
<dbReference type="InterPro" id="IPR036922">
    <property type="entry name" value="Rieske_2Fe-2S_sf"/>
</dbReference>
<dbReference type="InterPro" id="IPR050415">
    <property type="entry name" value="MRET"/>
</dbReference>
<dbReference type="Gene3D" id="3.40.50.80">
    <property type="entry name" value="Nucleotide-binding domain of ferredoxin-NADP reductase (FNR) module"/>
    <property type="match status" value="1"/>
</dbReference>
<dbReference type="PRINTS" id="PR00409">
    <property type="entry name" value="PHDIOXRDTASE"/>
</dbReference>
<evidence type="ECO:0000313" key="11">
    <source>
        <dbReference type="Proteomes" id="UP000631694"/>
    </source>
</evidence>
<dbReference type="GO" id="GO:0051537">
    <property type="term" value="F:2 iron, 2 sulfur cluster binding"/>
    <property type="evidence" value="ECO:0007669"/>
    <property type="project" value="UniProtKB-KW"/>
</dbReference>
<dbReference type="AlphaFoldDB" id="A0A931I1U2"/>
<evidence type="ECO:0000256" key="6">
    <source>
        <dbReference type="ARBA" id="ARBA00023014"/>
    </source>
</evidence>
<keyword evidence="4" id="KW-0560">Oxidoreductase</keyword>
<protein>
    <submittedName>
        <fullName evidence="10">Rieske 2Fe-2S domain-containing protein</fullName>
    </submittedName>
</protein>
<feature type="domain" description="FAD-binding FR-type" evidence="9">
    <location>
        <begin position="269"/>
        <end position="370"/>
    </location>
</feature>
<dbReference type="InterPro" id="IPR017938">
    <property type="entry name" value="Riboflavin_synthase-like_b-brl"/>
</dbReference>
<dbReference type="Pfam" id="PF00355">
    <property type="entry name" value="Rieske"/>
    <property type="match status" value="1"/>
</dbReference>
<dbReference type="CDD" id="cd06185">
    <property type="entry name" value="PDR_like"/>
    <property type="match status" value="1"/>
</dbReference>
<dbReference type="Gene3D" id="2.40.30.10">
    <property type="entry name" value="Translation factors"/>
    <property type="match status" value="1"/>
</dbReference>
<comment type="caution">
    <text evidence="10">The sequence shown here is derived from an EMBL/GenBank/DDBJ whole genome shotgun (WGS) entry which is preliminary data.</text>
</comment>
<dbReference type="SUPFAM" id="SSF50022">
    <property type="entry name" value="ISP domain"/>
    <property type="match status" value="1"/>
</dbReference>
<evidence type="ECO:0000259" key="9">
    <source>
        <dbReference type="PROSITE" id="PS51384"/>
    </source>
</evidence>